<dbReference type="Pfam" id="PF13274">
    <property type="entry name" value="SocA_Panacea"/>
    <property type="match status" value="1"/>
</dbReference>
<name>A0A7U4GFV8_YEREN</name>
<evidence type="ECO:0000313" key="2">
    <source>
        <dbReference type="EMBL" id="AHM74329.1"/>
    </source>
</evidence>
<evidence type="ECO:0000313" key="3">
    <source>
        <dbReference type="Proteomes" id="UP000230961"/>
    </source>
</evidence>
<dbReference type="EMBL" id="CP007448">
    <property type="protein sequence ID" value="AHM74329.1"/>
    <property type="molecule type" value="Genomic_DNA"/>
</dbReference>
<reference evidence="2 3" key="1">
    <citation type="submission" date="2017-11" db="EMBL/GenBank/DDBJ databases">
        <title>The complete genome sequence and comparative genome analysis of Yersinia enterocolitica strain LC20.</title>
        <authorList>
            <person name="Shi G."/>
            <person name="Su M."/>
            <person name="Liang J."/>
            <person name="Gu W."/>
            <person name="Xiao Y."/>
            <person name="Zhang Z."/>
            <person name="Qiu H."/>
            <person name="Duan R."/>
            <person name="Zhang Z."/>
            <person name="Li Y."/>
            <person name="Zhang X."/>
            <person name="Ling Y."/>
            <person name="Song L."/>
            <person name="Chen M."/>
            <person name="Zhao Y."/>
            <person name="Wu J."/>
            <person name="Jing H."/>
            <person name="Xiao J."/>
            <person name="Wang X."/>
        </authorList>
    </citation>
    <scope>NUCLEOTIDE SEQUENCE [LARGE SCALE GENOMIC DNA]</scope>
    <source>
        <strain evidence="2 3">LC20</strain>
    </source>
</reference>
<dbReference type="AlphaFoldDB" id="A0A7U4GFV8"/>
<protein>
    <submittedName>
        <fullName evidence="2">DUF4065 domain-containing protein</fullName>
    </submittedName>
</protein>
<feature type="domain" description="Antitoxin SocA-like Panacea" evidence="1">
    <location>
        <begin position="29"/>
        <end position="122"/>
    </location>
</feature>
<accession>A0A7U4GFV8</accession>
<sequence>MLTCFDVADYILAHSDEENSGDLISNLKLQKLVYYAQGFSLALLGRPLFEEPIEAWMHGPVVPELYHKYKDNGTQALPVPADVDFSKYSDDEKELLDEVYKIYGQFSAWKLRNMTHDENPWKETYVEGAGSREISNDSMKRFFDTLVN</sequence>
<dbReference type="KEGG" id="yel:LC20_03076"/>
<dbReference type="Proteomes" id="UP000230961">
    <property type="component" value="Chromosome"/>
</dbReference>
<gene>
    <name evidence="2" type="ORF">LC20_03076</name>
</gene>
<evidence type="ECO:0000259" key="1">
    <source>
        <dbReference type="Pfam" id="PF13274"/>
    </source>
</evidence>
<dbReference type="InterPro" id="IPR025272">
    <property type="entry name" value="SocA_Panacea"/>
</dbReference>
<organism evidence="2 3">
    <name type="scientific">Yersinia enterocolitica LC20</name>
    <dbReference type="NCBI Taxonomy" id="1443113"/>
    <lineage>
        <taxon>Bacteria</taxon>
        <taxon>Pseudomonadati</taxon>
        <taxon>Pseudomonadota</taxon>
        <taxon>Gammaproteobacteria</taxon>
        <taxon>Enterobacterales</taxon>
        <taxon>Yersiniaceae</taxon>
        <taxon>Yersinia</taxon>
    </lineage>
</organism>
<proteinExistence type="predicted"/>